<dbReference type="RefSeq" id="XP_052944432.1">
    <property type="nucleotide sequence ID" value="XM_053089691.1"/>
</dbReference>
<name>A0AA38H5Q4_9TREE</name>
<feature type="domain" description="DUF3533" evidence="3">
    <location>
        <begin position="173"/>
        <end position="550"/>
    </location>
</feature>
<dbReference type="EMBL" id="JAKWFO010000006">
    <property type="protein sequence ID" value="KAI9634655.1"/>
    <property type="molecule type" value="Genomic_DNA"/>
</dbReference>
<feature type="transmembrane region" description="Helical" evidence="2">
    <location>
        <begin position="418"/>
        <end position="440"/>
    </location>
</feature>
<accession>A0AA38H5Q4</accession>
<dbReference type="Pfam" id="PF12051">
    <property type="entry name" value="DUF3533"/>
    <property type="match status" value="1"/>
</dbReference>
<feature type="transmembrane region" description="Helical" evidence="2">
    <location>
        <begin position="381"/>
        <end position="398"/>
    </location>
</feature>
<sequence>MYTSDSAASASQIDLGFPLPPGHVPSNSTQTFASHPAQRSVYPSGGEGGRASTSTAASSHASTSTAQDRPRSVNGSQTHERDREDVEEEEARTPEKAPGGAVDKAVMASALVPAGAGVAAAALTQDRGGHGERGDGEMAEKLGIEDKHHFFAPQLKSQRRSVYKKIFFIFLGITLWLWACLSFFWGSTYKLTSGISNLNVRFVTFDTDSSALLNAPITQQANYLASLPSSVTHLGWEVRSASNYPNGLADVQREVLQQECWAFVVVNANATSAWRAAVRNGDGSYDPNGAIGIYYMGARFYQVQYLYTESLIKEELSNPLSTARAEALQAFNTYAANNAGAIAAAARSPQTLGVAFGYNIFDLRPIQDWAWAGAAPMEASLIYFVIFAFTVVFTGAQIRAKTGIEDRLTFRAKVTQRVCWPLFAFFWIALWQTLVVRAFQVPLTDYLGRAAFVTLWALNYVTIIAAGFALETMLCLVGIPFLPVFLILWIILNITSSFYPLEMLPPFYTWLRWTPFIHNVEAFKIIAYGTNRVSRLGYHFGILFALIGVEALTLPLAMVFERWSSDKSKRREVWDKREKKEGA</sequence>
<protein>
    <recommendedName>
        <fullName evidence="3">DUF3533 domain-containing protein</fullName>
    </recommendedName>
</protein>
<dbReference type="GO" id="GO:0016020">
    <property type="term" value="C:membrane"/>
    <property type="evidence" value="ECO:0007669"/>
    <property type="project" value="TreeGrafter"/>
</dbReference>
<feature type="transmembrane region" description="Helical" evidence="2">
    <location>
        <begin position="446"/>
        <end position="470"/>
    </location>
</feature>
<organism evidence="4 5">
    <name type="scientific">Dioszegia hungarica</name>
    <dbReference type="NCBI Taxonomy" id="4972"/>
    <lineage>
        <taxon>Eukaryota</taxon>
        <taxon>Fungi</taxon>
        <taxon>Dikarya</taxon>
        <taxon>Basidiomycota</taxon>
        <taxon>Agaricomycotina</taxon>
        <taxon>Tremellomycetes</taxon>
        <taxon>Tremellales</taxon>
        <taxon>Bulleribasidiaceae</taxon>
        <taxon>Dioszegia</taxon>
    </lineage>
</organism>
<feature type="transmembrane region" description="Helical" evidence="2">
    <location>
        <begin position="166"/>
        <end position="186"/>
    </location>
</feature>
<feature type="compositionally biased region" description="Polar residues" evidence="1">
    <location>
        <begin position="1"/>
        <end position="12"/>
    </location>
</feature>
<evidence type="ECO:0000313" key="4">
    <source>
        <dbReference type="EMBL" id="KAI9634655.1"/>
    </source>
</evidence>
<comment type="caution">
    <text evidence="4">The sequence shown here is derived from an EMBL/GenBank/DDBJ whole genome shotgun (WGS) entry which is preliminary data.</text>
</comment>
<feature type="compositionally biased region" description="Low complexity" evidence="1">
    <location>
        <begin position="51"/>
        <end position="66"/>
    </location>
</feature>
<reference evidence="4" key="1">
    <citation type="journal article" date="2022" name="G3 (Bethesda)">
        <title>High quality genome of the basidiomycete yeast Dioszegia hungarica PDD-24b-2 isolated from cloud water.</title>
        <authorList>
            <person name="Jarrige D."/>
            <person name="Haridas S."/>
            <person name="Bleykasten-Grosshans C."/>
            <person name="Joly M."/>
            <person name="Nadalig T."/>
            <person name="Sancelme M."/>
            <person name="Vuilleumier S."/>
            <person name="Grigoriev I.V."/>
            <person name="Amato P."/>
            <person name="Bringel F."/>
        </authorList>
    </citation>
    <scope>NUCLEOTIDE SEQUENCE</scope>
    <source>
        <strain evidence="4">PDD-24b-2</strain>
    </source>
</reference>
<keyword evidence="2" id="KW-0472">Membrane</keyword>
<gene>
    <name evidence="4" type="ORF">MKK02DRAFT_37535</name>
</gene>
<evidence type="ECO:0000259" key="3">
    <source>
        <dbReference type="Pfam" id="PF12051"/>
    </source>
</evidence>
<keyword evidence="5" id="KW-1185">Reference proteome</keyword>
<dbReference type="InterPro" id="IPR022703">
    <property type="entry name" value="DUF3533"/>
</dbReference>
<proteinExistence type="predicted"/>
<keyword evidence="2" id="KW-0812">Transmembrane</keyword>
<dbReference type="Proteomes" id="UP001164286">
    <property type="component" value="Unassembled WGS sequence"/>
</dbReference>
<dbReference type="PANTHER" id="PTHR34814">
    <property type="entry name" value="NITROSOGUANIDINE RESISTANCE PROTEIN SNG1"/>
    <property type="match status" value="1"/>
</dbReference>
<feature type="transmembrane region" description="Helical" evidence="2">
    <location>
        <begin position="538"/>
        <end position="560"/>
    </location>
</feature>
<evidence type="ECO:0000256" key="2">
    <source>
        <dbReference type="SAM" id="Phobius"/>
    </source>
</evidence>
<evidence type="ECO:0000313" key="5">
    <source>
        <dbReference type="Proteomes" id="UP001164286"/>
    </source>
</evidence>
<dbReference type="InterPro" id="IPR053001">
    <property type="entry name" value="MNNG_permease-like"/>
</dbReference>
<dbReference type="AlphaFoldDB" id="A0AA38H5Q4"/>
<evidence type="ECO:0000256" key="1">
    <source>
        <dbReference type="SAM" id="MobiDB-lite"/>
    </source>
</evidence>
<keyword evidence="2" id="KW-1133">Transmembrane helix</keyword>
<feature type="region of interest" description="Disordered" evidence="1">
    <location>
        <begin position="1"/>
        <end position="102"/>
    </location>
</feature>
<feature type="transmembrane region" description="Helical" evidence="2">
    <location>
        <begin position="477"/>
        <end position="499"/>
    </location>
</feature>
<dbReference type="GeneID" id="77728896"/>
<dbReference type="PANTHER" id="PTHR34814:SF1">
    <property type="entry name" value="NITROSOGUANIDINE RESISTANCE PROTEIN SNG1"/>
    <property type="match status" value="1"/>
</dbReference>